<keyword evidence="3" id="KW-0808">Transferase</keyword>
<evidence type="ECO:0000313" key="3">
    <source>
        <dbReference type="EMBL" id="MCW3782527.1"/>
    </source>
</evidence>
<evidence type="ECO:0000259" key="2">
    <source>
        <dbReference type="Pfam" id="PF15609"/>
    </source>
</evidence>
<dbReference type="Pfam" id="PF15609">
    <property type="entry name" value="PRTase_2"/>
    <property type="match status" value="1"/>
</dbReference>
<dbReference type="InterPro" id="IPR041688">
    <property type="entry name" value="PRTase_2"/>
</dbReference>
<comment type="caution">
    <text evidence="3">The sequence shown here is derived from an EMBL/GenBank/DDBJ whole genome shotgun (WGS) entry which is preliminary data.</text>
</comment>
<dbReference type="InterPro" id="IPR029057">
    <property type="entry name" value="PRTase-like"/>
</dbReference>
<dbReference type="GO" id="GO:0016757">
    <property type="term" value="F:glycosyltransferase activity"/>
    <property type="evidence" value="ECO:0007669"/>
    <property type="project" value="UniProtKB-KW"/>
</dbReference>
<sequence length="413" mass="44551">MTLQDSRIAPLRGLPQTNVYALSGGAMHLTIDEAEMPVEEMLRLAERQNPKRAFLFVSRILGRHIPVAPSLHRQALDRLARGVIRASGTAGGMLVMGFAETAIGLGAGVHDAILALSGMTDAAFLPSTRHPGDDPVWFSFSEDHSHAMAHHVLEPSDPAVAHLRDTARTLVLVDDEVTTGATFANLIRSMRAAGRWPFERICIVTLTDWSGGKARALVSETSGLPLEAISAVSLARGSWNWIAAEGAAKHEIPSLAPALDVEGIPAGIGGWRRGLDGATPVEAGPILERALCRDGNTERVLVIGTGENVWHPFRMAEEIERLGFETGFLATTRSPVLQGETIRHKIVFSDHYGLGIPMYLHNVDPDEWGMILVMIEREDARGIDPRLAAALGTFTAVTPSGNCLNFRQGKLTA</sequence>
<dbReference type="Gene3D" id="3.40.50.2020">
    <property type="match status" value="1"/>
</dbReference>
<dbReference type="InterPro" id="IPR000836">
    <property type="entry name" value="PRTase_dom"/>
</dbReference>
<feature type="domain" description="TRSP" evidence="1">
    <location>
        <begin position="293"/>
        <end position="380"/>
    </location>
</feature>
<gene>
    <name evidence="3" type="ORF">OM960_13125</name>
</gene>
<dbReference type="Proteomes" id="UP001207582">
    <property type="component" value="Unassembled WGS sequence"/>
</dbReference>
<feature type="domain" description="Orotate phosphoribosyltransferase-like" evidence="2">
    <location>
        <begin position="41"/>
        <end position="237"/>
    </location>
</feature>
<dbReference type="InterPro" id="IPR011214">
    <property type="entry name" value="UCP020967"/>
</dbReference>
<keyword evidence="4" id="KW-1185">Reference proteome</keyword>
<reference evidence="3 4" key="1">
    <citation type="submission" date="2022-10" db="EMBL/GenBank/DDBJ databases">
        <title>Defluviimonas sp. CAU 1641 isolated from mud.</title>
        <authorList>
            <person name="Kim W."/>
        </authorList>
    </citation>
    <scope>NUCLEOTIDE SEQUENCE [LARGE SCALE GENOMIC DNA]</scope>
    <source>
        <strain evidence="3 4">CAU 1641</strain>
    </source>
</reference>
<accession>A0ABT3J4A4</accession>
<protein>
    <submittedName>
        <fullName evidence="3">Phosphoribosyltransferase family protein</fullName>
    </submittedName>
</protein>
<name>A0ABT3J4A4_9RHOB</name>
<proteinExistence type="predicted"/>
<dbReference type="Pfam" id="PF12500">
    <property type="entry name" value="TRSP"/>
    <property type="match status" value="1"/>
</dbReference>
<evidence type="ECO:0000259" key="1">
    <source>
        <dbReference type="Pfam" id="PF12500"/>
    </source>
</evidence>
<evidence type="ECO:0000313" key="4">
    <source>
        <dbReference type="Proteomes" id="UP001207582"/>
    </source>
</evidence>
<dbReference type="PIRSF" id="PIRSF020967">
    <property type="entry name" value="UCP020967"/>
    <property type="match status" value="1"/>
</dbReference>
<keyword evidence="3" id="KW-0328">Glycosyltransferase</keyword>
<dbReference type="RefSeq" id="WP_264772260.1">
    <property type="nucleotide sequence ID" value="NZ_JAPDOG010000011.1"/>
</dbReference>
<dbReference type="InterPro" id="IPR022537">
    <property type="entry name" value="TRSP_dom"/>
</dbReference>
<dbReference type="CDD" id="cd06223">
    <property type="entry name" value="PRTases_typeI"/>
    <property type="match status" value="1"/>
</dbReference>
<dbReference type="EMBL" id="JAPDOG010000011">
    <property type="protein sequence ID" value="MCW3782527.1"/>
    <property type="molecule type" value="Genomic_DNA"/>
</dbReference>
<dbReference type="SUPFAM" id="SSF53271">
    <property type="entry name" value="PRTase-like"/>
    <property type="match status" value="1"/>
</dbReference>
<organism evidence="3 4">
    <name type="scientific">Defluviimonas salinarum</name>
    <dbReference type="NCBI Taxonomy" id="2992147"/>
    <lineage>
        <taxon>Bacteria</taxon>
        <taxon>Pseudomonadati</taxon>
        <taxon>Pseudomonadota</taxon>
        <taxon>Alphaproteobacteria</taxon>
        <taxon>Rhodobacterales</taxon>
        <taxon>Paracoccaceae</taxon>
        <taxon>Albidovulum</taxon>
    </lineage>
</organism>